<keyword evidence="4" id="KW-0539">Nucleus</keyword>
<evidence type="ECO:0000256" key="1">
    <source>
        <dbReference type="ARBA" id="ARBA00004604"/>
    </source>
</evidence>
<evidence type="ECO:0000256" key="2">
    <source>
        <dbReference type="ARBA" id="ARBA00007774"/>
    </source>
</evidence>
<feature type="region of interest" description="Disordered" evidence="6">
    <location>
        <begin position="337"/>
        <end position="358"/>
    </location>
</feature>
<dbReference type="InterPro" id="IPR006709">
    <property type="entry name" value="SSU_processome_Utp14"/>
</dbReference>
<dbReference type="Pfam" id="PF04615">
    <property type="entry name" value="Utp14"/>
    <property type="match status" value="1"/>
</dbReference>
<dbReference type="OrthoDB" id="277439at2759"/>
<evidence type="ECO:0000313" key="8">
    <source>
        <dbReference type="Proteomes" id="UP000299102"/>
    </source>
</evidence>
<dbReference type="GO" id="GO:0032040">
    <property type="term" value="C:small-subunit processome"/>
    <property type="evidence" value="ECO:0007669"/>
    <property type="project" value="InterPro"/>
</dbReference>
<sequence length="556" mass="63758">MPNLRDMLLRLLKKEKLKQQLKEFEELQKTNPEEALKKLEELEKARALERHTLRHKNTGKWAKNKAVRAKYDKEARQQLAEQLAVSRGLTQKTQEHSSDEEEESASIPDFTLSQDPFNPWMVQRSGKSTVDLEYDFGYKKHLKDKMFKKQESDSDTDENDETERLSTTSSVKSITKDETSYNKGVKRKSVEDIQECNMNSGQNDTSLSIVKSLKKSKANHNPIPKVVSTASWIVDSVQKSEVVHPVLNTADVLNAFDKLDDNVQDKVKRTLSSLTNSLEESDTSRKSKKIKSNAKYQDNLKNLEFKNNKLKCIIDEQLNESSSYKVETLKENDLQTKVLTSESNERSRTQSDSNIDPSRFIQVKPTYLNTILSQAENDLDQLDEDEQVVPKVNIEEVFEDDDVVASFRQEKEEEANKDNPVDIELNMPGWGSWGGKGIRVPKKKSSRLILKEPSKIFRKDENKGDIIIKEYRDPKLSAHKVIDVPHPFESVKEYEAIIRTPLGNTFIPEKAHQKLIKPSIITKIGSIISPMDENELLVPRNMNYKNKSVIKVLAKK</sequence>
<keyword evidence="3" id="KW-0597">Phosphoprotein</keyword>
<dbReference type="STRING" id="151549.A0A4C1UUF9"/>
<dbReference type="PANTHER" id="PTHR14150:SF12">
    <property type="entry name" value="U3 SMALL NUCLEOLAR RNA-ASSOCIATED PROTEIN 14 HOMOLOG A"/>
    <property type="match status" value="1"/>
</dbReference>
<evidence type="ECO:0000256" key="4">
    <source>
        <dbReference type="ARBA" id="ARBA00023242"/>
    </source>
</evidence>
<dbReference type="AlphaFoldDB" id="A0A4C1UUF9"/>
<accession>A0A4C1UUF9</accession>
<dbReference type="GO" id="GO:0006364">
    <property type="term" value="P:rRNA processing"/>
    <property type="evidence" value="ECO:0007669"/>
    <property type="project" value="InterPro"/>
</dbReference>
<gene>
    <name evidence="7" type="primary">UTP14A</name>
    <name evidence="7" type="ORF">EVAR_94954_1</name>
</gene>
<evidence type="ECO:0000256" key="5">
    <source>
        <dbReference type="SAM" id="Coils"/>
    </source>
</evidence>
<evidence type="ECO:0000256" key="6">
    <source>
        <dbReference type="SAM" id="MobiDB-lite"/>
    </source>
</evidence>
<keyword evidence="8" id="KW-1185">Reference proteome</keyword>
<name>A0A4C1UUF9_EUMVA</name>
<comment type="caution">
    <text evidence="7">The sequence shown here is derived from an EMBL/GenBank/DDBJ whole genome shotgun (WGS) entry which is preliminary data.</text>
</comment>
<protein>
    <submittedName>
        <fullName evidence="7">U3 small nucleolar RNA-associated protein 14 homolog A</fullName>
    </submittedName>
</protein>
<reference evidence="7 8" key="1">
    <citation type="journal article" date="2019" name="Commun. Biol.">
        <title>The bagworm genome reveals a unique fibroin gene that provides high tensile strength.</title>
        <authorList>
            <person name="Kono N."/>
            <person name="Nakamura H."/>
            <person name="Ohtoshi R."/>
            <person name="Tomita M."/>
            <person name="Numata K."/>
            <person name="Arakawa K."/>
        </authorList>
    </citation>
    <scope>NUCLEOTIDE SEQUENCE [LARGE SCALE GENOMIC DNA]</scope>
</reference>
<comment type="similarity">
    <text evidence="2">Belongs to the UTP14 family.</text>
</comment>
<dbReference type="PANTHER" id="PTHR14150">
    <property type="entry name" value="U3 SMALL NUCLEOLAR RNA-ASSOCIATED PROTEIN 14"/>
    <property type="match status" value="1"/>
</dbReference>
<proteinExistence type="inferred from homology"/>
<feature type="region of interest" description="Disordered" evidence="6">
    <location>
        <begin position="147"/>
        <end position="181"/>
    </location>
</feature>
<organism evidence="7 8">
    <name type="scientific">Eumeta variegata</name>
    <name type="common">Bagworm moth</name>
    <name type="synonym">Eumeta japonica</name>
    <dbReference type="NCBI Taxonomy" id="151549"/>
    <lineage>
        <taxon>Eukaryota</taxon>
        <taxon>Metazoa</taxon>
        <taxon>Ecdysozoa</taxon>
        <taxon>Arthropoda</taxon>
        <taxon>Hexapoda</taxon>
        <taxon>Insecta</taxon>
        <taxon>Pterygota</taxon>
        <taxon>Neoptera</taxon>
        <taxon>Endopterygota</taxon>
        <taxon>Lepidoptera</taxon>
        <taxon>Glossata</taxon>
        <taxon>Ditrysia</taxon>
        <taxon>Tineoidea</taxon>
        <taxon>Psychidae</taxon>
        <taxon>Oiketicinae</taxon>
        <taxon>Eumeta</taxon>
    </lineage>
</organism>
<evidence type="ECO:0000313" key="7">
    <source>
        <dbReference type="EMBL" id="GBP30111.1"/>
    </source>
</evidence>
<feature type="region of interest" description="Disordered" evidence="6">
    <location>
        <begin position="72"/>
        <end position="119"/>
    </location>
</feature>
<feature type="coiled-coil region" evidence="5">
    <location>
        <begin position="293"/>
        <end position="320"/>
    </location>
</feature>
<dbReference type="EMBL" id="BGZK01000229">
    <property type="protein sequence ID" value="GBP30111.1"/>
    <property type="molecule type" value="Genomic_DNA"/>
</dbReference>
<comment type="subcellular location">
    <subcellularLocation>
        <location evidence="1">Nucleus</location>
        <location evidence="1">Nucleolus</location>
    </subcellularLocation>
</comment>
<keyword evidence="5" id="KW-0175">Coiled coil</keyword>
<evidence type="ECO:0000256" key="3">
    <source>
        <dbReference type="ARBA" id="ARBA00022553"/>
    </source>
</evidence>
<dbReference type="Proteomes" id="UP000299102">
    <property type="component" value="Unassembled WGS sequence"/>
</dbReference>